<dbReference type="CDD" id="cd00212">
    <property type="entry name" value="PTS_IIB_glc"/>
    <property type="match status" value="1"/>
</dbReference>
<evidence type="ECO:0000256" key="10">
    <source>
        <dbReference type="ARBA" id="ARBA00023136"/>
    </source>
</evidence>
<feature type="active site" description="Phosphocysteine intermediate; for EIIB activity" evidence="11">
    <location>
        <position position="408"/>
    </location>
</feature>
<dbReference type="Pfam" id="PF02378">
    <property type="entry name" value="PTS_EIIC"/>
    <property type="match status" value="1"/>
</dbReference>
<organism evidence="15 16">
    <name type="scientific">Vallitalea pronyensis</name>
    <dbReference type="NCBI Taxonomy" id="1348613"/>
    <lineage>
        <taxon>Bacteria</taxon>
        <taxon>Bacillati</taxon>
        <taxon>Bacillota</taxon>
        <taxon>Clostridia</taxon>
        <taxon>Lachnospirales</taxon>
        <taxon>Vallitaleaceae</taxon>
        <taxon>Vallitalea</taxon>
    </lineage>
</organism>
<keyword evidence="9 12" id="KW-1133">Transmembrane helix</keyword>
<evidence type="ECO:0000256" key="2">
    <source>
        <dbReference type="ARBA" id="ARBA00022448"/>
    </source>
</evidence>
<dbReference type="GO" id="GO:0090563">
    <property type="term" value="F:protein-phosphocysteine-sugar phosphotransferase activity"/>
    <property type="evidence" value="ECO:0007669"/>
    <property type="project" value="TreeGrafter"/>
</dbReference>
<feature type="transmembrane region" description="Helical" evidence="12">
    <location>
        <begin position="339"/>
        <end position="359"/>
    </location>
</feature>
<dbReference type="AlphaFoldDB" id="A0A8J8MLX7"/>
<evidence type="ECO:0000313" key="15">
    <source>
        <dbReference type="EMBL" id="QUI23941.1"/>
    </source>
</evidence>
<dbReference type="GO" id="GO:0005886">
    <property type="term" value="C:plasma membrane"/>
    <property type="evidence" value="ECO:0007669"/>
    <property type="project" value="UniProtKB-SubCell"/>
</dbReference>
<dbReference type="GO" id="GO:0019866">
    <property type="term" value="C:organelle inner membrane"/>
    <property type="evidence" value="ECO:0007669"/>
    <property type="project" value="InterPro"/>
</dbReference>
<keyword evidence="2" id="KW-0813">Transport</keyword>
<dbReference type="InterPro" id="IPR001996">
    <property type="entry name" value="PTS_IIB_1"/>
</dbReference>
<keyword evidence="7 12" id="KW-0812">Transmembrane</keyword>
<dbReference type="NCBIfam" id="TIGR00826">
    <property type="entry name" value="EIIB_glc"/>
    <property type="match status" value="1"/>
</dbReference>
<dbReference type="EMBL" id="CP058649">
    <property type="protein sequence ID" value="QUI23941.1"/>
    <property type="molecule type" value="Genomic_DNA"/>
</dbReference>
<keyword evidence="8" id="KW-0418">Kinase</keyword>
<keyword evidence="5" id="KW-0808">Transferase</keyword>
<gene>
    <name evidence="15" type="ORF">HZI73_17300</name>
</gene>
<accession>A0A8J8MLX7</accession>
<keyword evidence="6" id="KW-0598">Phosphotransferase system</keyword>
<dbReference type="PANTHER" id="PTHR30009">
    <property type="entry name" value="CYTOCHROME C-TYPE SYNTHESIS PROTEIN AND PTS TRANSMEMBRANE COMPONENT"/>
    <property type="match status" value="1"/>
</dbReference>
<dbReference type="InterPro" id="IPR018113">
    <property type="entry name" value="PTrfase_EIIB_Cys"/>
</dbReference>
<evidence type="ECO:0000313" key="16">
    <source>
        <dbReference type="Proteomes" id="UP000683246"/>
    </source>
</evidence>
<evidence type="ECO:0000259" key="13">
    <source>
        <dbReference type="PROSITE" id="PS51098"/>
    </source>
</evidence>
<dbReference type="GO" id="GO:0015764">
    <property type="term" value="P:N-acetylglucosamine transport"/>
    <property type="evidence" value="ECO:0007669"/>
    <property type="project" value="TreeGrafter"/>
</dbReference>
<keyword evidence="3" id="KW-1003">Cell membrane</keyword>
<feature type="transmembrane region" description="Helical" evidence="12">
    <location>
        <begin position="262"/>
        <end position="279"/>
    </location>
</feature>
<evidence type="ECO:0000256" key="1">
    <source>
        <dbReference type="ARBA" id="ARBA00004651"/>
    </source>
</evidence>
<dbReference type="PROSITE" id="PS01035">
    <property type="entry name" value="PTS_EIIB_TYPE_1_CYS"/>
    <property type="match status" value="1"/>
</dbReference>
<name>A0A8J8MLX7_9FIRM</name>
<dbReference type="InterPro" id="IPR036878">
    <property type="entry name" value="Glu_permease_IIB"/>
</dbReference>
<feature type="domain" description="PTS EIIC type-1" evidence="14">
    <location>
        <begin position="2"/>
        <end position="371"/>
    </location>
</feature>
<evidence type="ECO:0000256" key="4">
    <source>
        <dbReference type="ARBA" id="ARBA00022597"/>
    </source>
</evidence>
<proteinExistence type="predicted"/>
<feature type="transmembrane region" description="Helical" evidence="12">
    <location>
        <begin position="12"/>
        <end position="35"/>
    </location>
</feature>
<dbReference type="PANTHER" id="PTHR30009:SF4">
    <property type="entry name" value="PTS SYSTEM N-ACETYLGLUCOSAMINE-SPECIFIC EIICBA COMPONENT"/>
    <property type="match status" value="1"/>
</dbReference>
<dbReference type="InterPro" id="IPR013013">
    <property type="entry name" value="PTS_EIIC_1"/>
</dbReference>
<evidence type="ECO:0000256" key="9">
    <source>
        <dbReference type="ARBA" id="ARBA00022989"/>
    </source>
</evidence>
<dbReference type="Gene3D" id="3.30.1360.60">
    <property type="entry name" value="Glucose permease domain IIB"/>
    <property type="match status" value="1"/>
</dbReference>
<dbReference type="KEGG" id="vpy:HZI73_17300"/>
<dbReference type="SUPFAM" id="SSF55604">
    <property type="entry name" value="Glucose permease domain IIB"/>
    <property type="match status" value="1"/>
</dbReference>
<evidence type="ECO:0000259" key="14">
    <source>
        <dbReference type="PROSITE" id="PS51103"/>
    </source>
</evidence>
<evidence type="ECO:0000256" key="5">
    <source>
        <dbReference type="ARBA" id="ARBA00022679"/>
    </source>
</evidence>
<dbReference type="PROSITE" id="PS51098">
    <property type="entry name" value="PTS_EIIB_TYPE_1"/>
    <property type="match status" value="1"/>
</dbReference>
<evidence type="ECO:0000256" key="6">
    <source>
        <dbReference type="ARBA" id="ARBA00022683"/>
    </source>
</evidence>
<dbReference type="InterPro" id="IPR050429">
    <property type="entry name" value="PTS_Glucose_EIICBA"/>
</dbReference>
<feature type="transmembrane region" description="Helical" evidence="12">
    <location>
        <begin position="47"/>
        <end position="64"/>
    </location>
</feature>
<dbReference type="PROSITE" id="PS51103">
    <property type="entry name" value="PTS_EIIC_TYPE_1"/>
    <property type="match status" value="1"/>
</dbReference>
<dbReference type="InterPro" id="IPR003352">
    <property type="entry name" value="PTS_EIIC"/>
</dbReference>
<dbReference type="InterPro" id="IPR010974">
    <property type="entry name" value="PTS_IIBC_nag"/>
</dbReference>
<protein>
    <submittedName>
        <fullName evidence="15">PTS transporter subunit EIIC</fullName>
    </submittedName>
</protein>
<keyword evidence="16" id="KW-1185">Reference proteome</keyword>
<dbReference type="GO" id="GO:0009401">
    <property type="term" value="P:phosphoenolpyruvate-dependent sugar phosphotransferase system"/>
    <property type="evidence" value="ECO:0007669"/>
    <property type="project" value="UniProtKB-KW"/>
</dbReference>
<feature type="transmembrane region" description="Helical" evidence="12">
    <location>
        <begin position="140"/>
        <end position="163"/>
    </location>
</feature>
<dbReference type="GO" id="GO:0008982">
    <property type="term" value="F:protein-N(PI)-phosphohistidine-sugar phosphotransferase activity"/>
    <property type="evidence" value="ECO:0007669"/>
    <property type="project" value="InterPro"/>
</dbReference>
<dbReference type="GO" id="GO:0015572">
    <property type="term" value="F:N-acetylglucosamine transmembrane transporter activity"/>
    <property type="evidence" value="ECO:0007669"/>
    <property type="project" value="InterPro"/>
</dbReference>
<dbReference type="NCBIfam" id="TIGR01998">
    <property type="entry name" value="PTS-II-BC-nag"/>
    <property type="match status" value="1"/>
</dbReference>
<dbReference type="GO" id="GO:0016301">
    <property type="term" value="F:kinase activity"/>
    <property type="evidence" value="ECO:0007669"/>
    <property type="project" value="UniProtKB-KW"/>
</dbReference>
<evidence type="ECO:0000256" key="8">
    <source>
        <dbReference type="ARBA" id="ARBA00022777"/>
    </source>
</evidence>
<evidence type="ECO:0000256" key="3">
    <source>
        <dbReference type="ARBA" id="ARBA00022475"/>
    </source>
</evidence>
<evidence type="ECO:0000256" key="7">
    <source>
        <dbReference type="ARBA" id="ARBA00022692"/>
    </source>
</evidence>
<feature type="transmembrane region" description="Helical" evidence="12">
    <location>
        <begin position="76"/>
        <end position="95"/>
    </location>
</feature>
<dbReference type="Pfam" id="PF00367">
    <property type="entry name" value="PTS_EIIB"/>
    <property type="match status" value="1"/>
</dbReference>
<comment type="subcellular location">
    <subcellularLocation>
        <location evidence="1">Cell membrane</location>
        <topology evidence="1">Multi-pass membrane protein</topology>
    </subcellularLocation>
</comment>
<feature type="transmembrane region" description="Helical" evidence="12">
    <location>
        <begin position="232"/>
        <end position="255"/>
    </location>
</feature>
<evidence type="ECO:0000256" key="11">
    <source>
        <dbReference type="PROSITE-ProRule" id="PRU00421"/>
    </source>
</evidence>
<sequence>MKNAFGSLQKVGKALMLPVAVMPITALLLRLGVLWKIDIMTQAGDAIFSNLAILFAVGIAFGLAKNNHGAAGLAGLVGYFTITKVTPAASVLFGISEEAYLLNNNILMGILAGIMAGLLYNRFYKTKLPDWLAFFGGKRFVPIVTSIVSIFVGLILGLVWPAFESGFNATGEWIIGAGTIGVFLYGLLNRLLIPLGLHHVVNTFVWFTFGTYNGASGEINRFLAGDPTAGTFLAGFFPIMMFALPAVALAIYTTAKKSNRKVIGGMLLSVAFTSFLTGITEPIEFMFMFLAPVLYIAHAVLTGIALAICELLGCLHGFAFSAGAIDYFLNFNIATKPILLLGVGIIMAVVYYLIFVLLIKKLNLPTPGRTDDESGDESIIKAKGIGEIAKEYIDVLGGRDNIVEVDACITRLRLTLKNNEHVSLEACKALGASGLIKPNNRNIQIIVGTQAEIIAEQIKELL</sequence>
<dbReference type="RefSeq" id="WP_212694631.1">
    <property type="nucleotide sequence ID" value="NZ_CP058649.1"/>
</dbReference>
<feature type="transmembrane region" description="Helical" evidence="12">
    <location>
        <begin position="101"/>
        <end position="120"/>
    </location>
</feature>
<feature type="transmembrane region" description="Helical" evidence="12">
    <location>
        <begin position="285"/>
        <end position="308"/>
    </location>
</feature>
<keyword evidence="10 12" id="KW-0472">Membrane</keyword>
<feature type="domain" description="PTS EIIB type-1" evidence="13">
    <location>
        <begin position="386"/>
        <end position="462"/>
    </location>
</feature>
<dbReference type="Proteomes" id="UP000683246">
    <property type="component" value="Chromosome"/>
</dbReference>
<feature type="transmembrane region" description="Helical" evidence="12">
    <location>
        <begin position="169"/>
        <end position="188"/>
    </location>
</feature>
<evidence type="ECO:0000256" key="12">
    <source>
        <dbReference type="SAM" id="Phobius"/>
    </source>
</evidence>
<reference evidence="15" key="1">
    <citation type="submission" date="2020-07" db="EMBL/GenBank/DDBJ databases">
        <title>Vallitalea pronyensis genome.</title>
        <authorList>
            <person name="Postec A."/>
        </authorList>
    </citation>
    <scope>NUCLEOTIDE SEQUENCE</scope>
    <source>
        <strain evidence="15">FatNI3</strain>
    </source>
</reference>
<keyword evidence="4" id="KW-0762">Sugar transport</keyword>